<keyword evidence="3" id="KW-1185">Reference proteome</keyword>
<dbReference type="AlphaFoldDB" id="A0A674IV39"/>
<name>A0A674IV39_9SAUR</name>
<evidence type="ECO:0000313" key="2">
    <source>
        <dbReference type="Ensembl" id="ENSTMTP00000011572.1"/>
    </source>
</evidence>
<protein>
    <submittedName>
        <fullName evidence="2">Uncharacterized protein</fullName>
    </submittedName>
</protein>
<accession>A0A674IV39</accession>
<reference evidence="2" key="1">
    <citation type="submission" date="2025-08" db="UniProtKB">
        <authorList>
            <consortium name="Ensembl"/>
        </authorList>
    </citation>
    <scope>IDENTIFICATION</scope>
</reference>
<dbReference type="InParanoid" id="A0A674IV39"/>
<reference evidence="2" key="2">
    <citation type="submission" date="2025-09" db="UniProtKB">
        <authorList>
            <consortium name="Ensembl"/>
        </authorList>
    </citation>
    <scope>IDENTIFICATION</scope>
</reference>
<dbReference type="Proteomes" id="UP000472274">
    <property type="component" value="Unplaced"/>
</dbReference>
<organism evidence="2 3">
    <name type="scientific">Terrapene triunguis</name>
    <name type="common">Three-toed box turtle</name>
    <dbReference type="NCBI Taxonomy" id="2587831"/>
    <lineage>
        <taxon>Eukaryota</taxon>
        <taxon>Metazoa</taxon>
        <taxon>Chordata</taxon>
        <taxon>Craniata</taxon>
        <taxon>Vertebrata</taxon>
        <taxon>Euteleostomi</taxon>
        <taxon>Archelosauria</taxon>
        <taxon>Testudinata</taxon>
        <taxon>Testudines</taxon>
        <taxon>Cryptodira</taxon>
        <taxon>Durocryptodira</taxon>
        <taxon>Testudinoidea</taxon>
        <taxon>Emydidae</taxon>
        <taxon>Terrapene</taxon>
    </lineage>
</organism>
<evidence type="ECO:0000313" key="3">
    <source>
        <dbReference type="Proteomes" id="UP000472274"/>
    </source>
</evidence>
<proteinExistence type="predicted"/>
<feature type="region of interest" description="Disordered" evidence="1">
    <location>
        <begin position="135"/>
        <end position="156"/>
    </location>
</feature>
<evidence type="ECO:0000256" key="1">
    <source>
        <dbReference type="SAM" id="MobiDB-lite"/>
    </source>
</evidence>
<dbReference type="Ensembl" id="ENSTMTT00000011957.1">
    <property type="protein sequence ID" value="ENSTMTP00000011572.1"/>
    <property type="gene ID" value="ENSTMTG00000008368.1"/>
</dbReference>
<sequence length="174" mass="19011">RDMWETSSAHTVETPFVPIFCFLVFGGNSADSPSVADGASVFGGKVYYPPPKYRQRPSATEGLSAKLLPNSQTGECKKKKNSSPYGSPDIFPLTSGHPSPDRIFSLYAAPLCTPDNHTPLAHLSSTRSIVLQRRRRVHGEGESNAPPQPFCTRQQSWLPQWGPHGCSRAGREMG</sequence>
<feature type="region of interest" description="Disordered" evidence="1">
    <location>
        <begin position="54"/>
        <end position="89"/>
    </location>
</feature>